<keyword evidence="2" id="KW-1185">Reference proteome</keyword>
<sequence length="257" mass="28898">MMCRNVICKVGRSCMHPVGPYAMAINIRRSGNDRAAVKIKARVDGRTQCAGTKPRLTTPHRKVYQYLFPSLPILISSDSFWTFYVKLQPWTLPLPAFELQTPPCLDTSGLVVPFKLYYSSHRSPSCPLVMSLMAQADQRTASSSAPRLRPCPMPCLPVLQKALVSVNRELRLPFSFRSIFDSARKGRLFYSIRLDGLLKEHSLTHQECDLTHGKLADLRGDPTQDIGAWNACHLECFVCENATLDAVPLVKRPSRPR</sequence>
<reference evidence="1 2" key="1">
    <citation type="journal article" date="2012" name="PLoS Pathog.">
        <title>Diverse lifestyles and strategies of plant pathogenesis encoded in the genomes of eighteen Dothideomycetes fungi.</title>
        <authorList>
            <person name="Ohm R.A."/>
            <person name="Feau N."/>
            <person name="Henrissat B."/>
            <person name="Schoch C.L."/>
            <person name="Horwitz B.A."/>
            <person name="Barry K.W."/>
            <person name="Condon B.J."/>
            <person name="Copeland A.C."/>
            <person name="Dhillon B."/>
            <person name="Glaser F."/>
            <person name="Hesse C.N."/>
            <person name="Kosti I."/>
            <person name="LaButti K."/>
            <person name="Lindquist E.A."/>
            <person name="Lucas S."/>
            <person name="Salamov A.A."/>
            <person name="Bradshaw R.E."/>
            <person name="Ciuffetti L."/>
            <person name="Hamelin R.C."/>
            <person name="Kema G.H.J."/>
            <person name="Lawrence C."/>
            <person name="Scott J.A."/>
            <person name="Spatafora J.W."/>
            <person name="Turgeon B.G."/>
            <person name="de Wit P.J.G.M."/>
            <person name="Zhong S."/>
            <person name="Goodwin S.B."/>
            <person name="Grigoriev I.V."/>
        </authorList>
    </citation>
    <scope>NUCLEOTIDE SEQUENCE [LARGE SCALE GENOMIC DNA]</scope>
    <source>
        <strain evidence="1 2">UAMH 10762</strain>
    </source>
</reference>
<dbReference type="HOGENOM" id="CLU_1081781_0_0_1"/>
<accession>M2LX09</accession>
<evidence type="ECO:0000313" key="1">
    <source>
        <dbReference type="EMBL" id="EMC99222.1"/>
    </source>
</evidence>
<name>M2LX09_BAUPA</name>
<dbReference type="GeneID" id="19113829"/>
<protein>
    <submittedName>
        <fullName evidence="1">Uncharacterized protein</fullName>
    </submittedName>
</protein>
<dbReference type="Proteomes" id="UP000011761">
    <property type="component" value="Unassembled WGS sequence"/>
</dbReference>
<dbReference type="EMBL" id="KB445552">
    <property type="protein sequence ID" value="EMC99222.1"/>
    <property type="molecule type" value="Genomic_DNA"/>
</dbReference>
<evidence type="ECO:0000313" key="2">
    <source>
        <dbReference type="Proteomes" id="UP000011761"/>
    </source>
</evidence>
<organism evidence="1 2">
    <name type="scientific">Baudoinia panamericana (strain UAMH 10762)</name>
    <name type="common">Angels' share fungus</name>
    <name type="synonym">Baudoinia compniacensis (strain UAMH 10762)</name>
    <dbReference type="NCBI Taxonomy" id="717646"/>
    <lineage>
        <taxon>Eukaryota</taxon>
        <taxon>Fungi</taxon>
        <taxon>Dikarya</taxon>
        <taxon>Ascomycota</taxon>
        <taxon>Pezizomycotina</taxon>
        <taxon>Dothideomycetes</taxon>
        <taxon>Dothideomycetidae</taxon>
        <taxon>Mycosphaerellales</taxon>
        <taxon>Teratosphaeriaceae</taxon>
        <taxon>Baudoinia</taxon>
    </lineage>
</organism>
<dbReference type="KEGG" id="bcom:BAUCODRAFT_395682"/>
<dbReference type="RefSeq" id="XP_007674176.1">
    <property type="nucleotide sequence ID" value="XM_007675986.1"/>
</dbReference>
<gene>
    <name evidence="1" type="ORF">BAUCODRAFT_395682</name>
</gene>
<dbReference type="AlphaFoldDB" id="M2LX09"/>
<proteinExistence type="predicted"/>